<keyword evidence="3" id="KW-1185">Reference proteome</keyword>
<reference evidence="2" key="1">
    <citation type="submission" date="2023-10" db="EMBL/GenBank/DDBJ databases">
        <authorList>
            <person name="Chen Y."/>
            <person name="Shah S."/>
            <person name="Dougan E. K."/>
            <person name="Thang M."/>
            <person name="Chan C."/>
        </authorList>
    </citation>
    <scope>NUCLEOTIDE SEQUENCE [LARGE SCALE GENOMIC DNA]</scope>
</reference>
<dbReference type="EMBL" id="CAUYUJ010017858">
    <property type="protein sequence ID" value="CAK0878533.1"/>
    <property type="molecule type" value="Genomic_DNA"/>
</dbReference>
<dbReference type="Proteomes" id="UP001189429">
    <property type="component" value="Unassembled WGS sequence"/>
</dbReference>
<feature type="region of interest" description="Disordered" evidence="1">
    <location>
        <begin position="54"/>
        <end position="159"/>
    </location>
</feature>
<sequence length="159" mass="16979">MLEGPDAGESPLSELRHTKFTIAGVPGEKQAILIPDTVTLDRQLLEEICDVIRPAEPAPQQREFPVPPRGADHSAAAGLPGVRGPPGRGAAQPGSRGRGRDVAAGSAQQGAGERGYAGDAGVLGRRSARQVPREEAQRREKSLEDFANRVLERRRPPTR</sequence>
<proteinExistence type="predicted"/>
<gene>
    <name evidence="2" type="ORF">PCOR1329_LOCUS62262</name>
</gene>
<evidence type="ECO:0000313" key="3">
    <source>
        <dbReference type="Proteomes" id="UP001189429"/>
    </source>
</evidence>
<protein>
    <recommendedName>
        <fullName evidence="4">RNA helicase</fullName>
    </recommendedName>
</protein>
<accession>A0ABN9VXZ0</accession>
<organism evidence="2 3">
    <name type="scientific">Prorocentrum cordatum</name>
    <dbReference type="NCBI Taxonomy" id="2364126"/>
    <lineage>
        <taxon>Eukaryota</taxon>
        <taxon>Sar</taxon>
        <taxon>Alveolata</taxon>
        <taxon>Dinophyceae</taxon>
        <taxon>Prorocentrales</taxon>
        <taxon>Prorocentraceae</taxon>
        <taxon>Prorocentrum</taxon>
    </lineage>
</organism>
<evidence type="ECO:0000313" key="2">
    <source>
        <dbReference type="EMBL" id="CAK0878533.1"/>
    </source>
</evidence>
<evidence type="ECO:0008006" key="4">
    <source>
        <dbReference type="Google" id="ProtNLM"/>
    </source>
</evidence>
<feature type="compositionally biased region" description="Basic and acidic residues" evidence="1">
    <location>
        <begin position="131"/>
        <end position="159"/>
    </location>
</feature>
<evidence type="ECO:0000256" key="1">
    <source>
        <dbReference type="SAM" id="MobiDB-lite"/>
    </source>
</evidence>
<comment type="caution">
    <text evidence="2">The sequence shown here is derived from an EMBL/GenBank/DDBJ whole genome shotgun (WGS) entry which is preliminary data.</text>
</comment>
<name>A0ABN9VXZ0_9DINO</name>